<proteinExistence type="predicted"/>
<feature type="non-terminal residue" evidence="2">
    <location>
        <position position="1"/>
    </location>
</feature>
<reference evidence="2" key="1">
    <citation type="submission" date="2016-05" db="EMBL/GenBank/DDBJ databases">
        <authorList>
            <person name="Lavstsen T."/>
            <person name="Jespersen J.S."/>
        </authorList>
    </citation>
    <scope>NUCLEOTIDE SEQUENCE</scope>
    <source>
        <tissue evidence="2">Brain</tissue>
    </source>
</reference>
<evidence type="ECO:0000256" key="1">
    <source>
        <dbReference type="SAM" id="MobiDB-lite"/>
    </source>
</evidence>
<organism evidence="2">
    <name type="scientific">Nothobranchius pienaari</name>
    <dbReference type="NCBI Taxonomy" id="704102"/>
    <lineage>
        <taxon>Eukaryota</taxon>
        <taxon>Metazoa</taxon>
        <taxon>Chordata</taxon>
        <taxon>Craniata</taxon>
        <taxon>Vertebrata</taxon>
        <taxon>Euteleostomi</taxon>
        <taxon>Actinopterygii</taxon>
        <taxon>Neopterygii</taxon>
        <taxon>Teleostei</taxon>
        <taxon>Neoteleostei</taxon>
        <taxon>Acanthomorphata</taxon>
        <taxon>Ovalentaria</taxon>
        <taxon>Atherinomorphae</taxon>
        <taxon>Cyprinodontiformes</taxon>
        <taxon>Nothobranchiidae</taxon>
        <taxon>Nothobranchius</taxon>
    </lineage>
</organism>
<evidence type="ECO:0000313" key="2">
    <source>
        <dbReference type="EMBL" id="SBR48930.1"/>
    </source>
</evidence>
<dbReference type="AlphaFoldDB" id="A0A1A8LVY3"/>
<accession>A0A1A8LVY3</accession>
<reference evidence="2" key="2">
    <citation type="submission" date="2016-06" db="EMBL/GenBank/DDBJ databases">
        <title>The genome of a short-lived fish provides insights into sex chromosome evolution and the genetic control of aging.</title>
        <authorList>
            <person name="Reichwald K."/>
            <person name="Felder M."/>
            <person name="Petzold A."/>
            <person name="Koch P."/>
            <person name="Groth M."/>
            <person name="Platzer M."/>
        </authorList>
    </citation>
    <scope>NUCLEOTIDE SEQUENCE</scope>
    <source>
        <tissue evidence="2">Brain</tissue>
    </source>
</reference>
<name>A0A1A8LVY3_9TELE</name>
<gene>
    <name evidence="2" type="primary">DLGAP1A</name>
</gene>
<sequence>YRPFSHTRGLNTFGETRDAGHSPEPTCCSCSCRFCRFQRTIGHATRHG</sequence>
<feature type="region of interest" description="Disordered" evidence="1">
    <location>
        <begin position="1"/>
        <end position="26"/>
    </location>
</feature>
<protein>
    <submittedName>
        <fullName evidence="2">Discs, largehomolog-associated protein 1a</fullName>
    </submittedName>
</protein>
<dbReference type="EMBL" id="HAEF01009660">
    <property type="protein sequence ID" value="SBR48930.1"/>
    <property type="molecule type" value="Transcribed_RNA"/>
</dbReference>